<dbReference type="InterPro" id="IPR041522">
    <property type="entry name" value="CdaR_GGDEF"/>
</dbReference>
<evidence type="ECO:0000313" key="5">
    <source>
        <dbReference type="EMBL" id="MFC7184352.1"/>
    </source>
</evidence>
<accession>A0ABW2G843</accession>
<dbReference type="InterPro" id="IPR025736">
    <property type="entry name" value="PucR_C-HTH_dom"/>
</dbReference>
<evidence type="ECO:0000259" key="4">
    <source>
        <dbReference type="Pfam" id="PF17853"/>
    </source>
</evidence>
<proteinExistence type="inferred from homology"/>
<dbReference type="RefSeq" id="WP_345708765.1">
    <property type="nucleotide sequence ID" value="NZ_BAABKV010000001.1"/>
</dbReference>
<comment type="caution">
    <text evidence="5">The sequence shown here is derived from an EMBL/GenBank/DDBJ whole genome shotgun (WGS) entry which is preliminary data.</text>
</comment>
<dbReference type="Pfam" id="PF17853">
    <property type="entry name" value="GGDEF_2"/>
    <property type="match status" value="1"/>
</dbReference>
<name>A0ABW2G843_9ACTN</name>
<keyword evidence="6" id="KW-1185">Reference proteome</keyword>
<sequence length="396" mass="43091">MRDEGDQPFPEILEYAAGLLLGRTSGLADTVLARVLGEIGYFHDPRRVPEDLVGSTYVATELVVSAFADPKGFTRSAEYAWQVGATRAEDGVPLGAMLHMYRIAGEELWNALVAAVVREAPERAHHMVRAATYVWRLVERETALMTEAHRQRSGDPAERSDRRMVGALKVLLRAQLDPLDLSRVSVTLGLPMDGRYAVARVTGPDAIRADGAPVREELDGVTVFWCPQPEGWAVVAACGDHLSRAVARAVGDGGRARIGVSPVVQGLAGLGRARQLADTALALCTADGELVHLKDRMAPGFLLTQRDLARELVDQVLGPVLALEPDEGQVLLETFGVWLDCSGSLPQVASRLYCHRNTVHNRLRRLERLTGRLLARPRDLVDLSMALDALRLGAAE</sequence>
<evidence type="ECO:0000256" key="1">
    <source>
        <dbReference type="ARBA" id="ARBA00006754"/>
    </source>
</evidence>
<gene>
    <name evidence="5" type="ORF">ACFQMG_32845</name>
</gene>
<organism evidence="5 6">
    <name type="scientific">Kitasatospora paranensis</name>
    <dbReference type="NCBI Taxonomy" id="258053"/>
    <lineage>
        <taxon>Bacteria</taxon>
        <taxon>Bacillati</taxon>
        <taxon>Actinomycetota</taxon>
        <taxon>Actinomycetes</taxon>
        <taxon>Kitasatosporales</taxon>
        <taxon>Streptomycetaceae</taxon>
        <taxon>Kitasatospora</taxon>
    </lineage>
</organism>
<dbReference type="Pfam" id="PF14361">
    <property type="entry name" value="RsbRD_N"/>
    <property type="match status" value="1"/>
</dbReference>
<dbReference type="Proteomes" id="UP001596435">
    <property type="component" value="Unassembled WGS sequence"/>
</dbReference>
<evidence type="ECO:0000259" key="2">
    <source>
        <dbReference type="Pfam" id="PF13556"/>
    </source>
</evidence>
<evidence type="ECO:0000259" key="3">
    <source>
        <dbReference type="Pfam" id="PF14361"/>
    </source>
</evidence>
<dbReference type="InterPro" id="IPR042070">
    <property type="entry name" value="PucR_C-HTH_sf"/>
</dbReference>
<dbReference type="Pfam" id="PF13556">
    <property type="entry name" value="HTH_30"/>
    <property type="match status" value="1"/>
</dbReference>
<dbReference type="PANTHER" id="PTHR33744:SF1">
    <property type="entry name" value="DNA-BINDING TRANSCRIPTIONAL ACTIVATOR ADER"/>
    <property type="match status" value="1"/>
</dbReference>
<dbReference type="EMBL" id="JBHTAJ010000098">
    <property type="protein sequence ID" value="MFC7184352.1"/>
    <property type="molecule type" value="Genomic_DNA"/>
</dbReference>
<feature type="domain" description="PucR C-terminal helix-turn-helix" evidence="2">
    <location>
        <begin position="331"/>
        <end position="389"/>
    </location>
</feature>
<comment type="similarity">
    <text evidence="1">Belongs to the CdaR family.</text>
</comment>
<dbReference type="InterPro" id="IPR025751">
    <property type="entry name" value="RsbRD_N_dom"/>
</dbReference>
<dbReference type="Gene3D" id="1.10.10.2840">
    <property type="entry name" value="PucR C-terminal helix-turn-helix domain"/>
    <property type="match status" value="1"/>
</dbReference>
<evidence type="ECO:0000313" key="6">
    <source>
        <dbReference type="Proteomes" id="UP001596435"/>
    </source>
</evidence>
<feature type="domain" description="CdaR GGDEF-like" evidence="4">
    <location>
        <begin position="180"/>
        <end position="282"/>
    </location>
</feature>
<protein>
    <submittedName>
        <fullName evidence="5">PucR family transcriptional regulator</fullName>
    </submittedName>
</protein>
<reference evidence="6" key="1">
    <citation type="journal article" date="2019" name="Int. J. Syst. Evol. Microbiol.">
        <title>The Global Catalogue of Microorganisms (GCM) 10K type strain sequencing project: providing services to taxonomists for standard genome sequencing and annotation.</title>
        <authorList>
            <consortium name="The Broad Institute Genomics Platform"/>
            <consortium name="The Broad Institute Genome Sequencing Center for Infectious Disease"/>
            <person name="Wu L."/>
            <person name="Ma J."/>
        </authorList>
    </citation>
    <scope>NUCLEOTIDE SEQUENCE [LARGE SCALE GENOMIC DNA]</scope>
    <source>
        <strain evidence="6">CGMCC 1.12859</strain>
    </source>
</reference>
<feature type="domain" description="RsbT co-antagonist protein RsbRD N-terminal" evidence="3">
    <location>
        <begin position="26"/>
        <end position="163"/>
    </location>
</feature>
<dbReference type="PANTHER" id="PTHR33744">
    <property type="entry name" value="CARBOHYDRATE DIACID REGULATOR"/>
    <property type="match status" value="1"/>
</dbReference>
<dbReference type="InterPro" id="IPR051448">
    <property type="entry name" value="CdaR-like_regulators"/>
</dbReference>